<feature type="region of interest" description="Disordered" evidence="1">
    <location>
        <begin position="167"/>
        <end position="211"/>
    </location>
</feature>
<name>A0A0D2B5J6_9EURO</name>
<evidence type="ECO:0000313" key="3">
    <source>
        <dbReference type="Proteomes" id="UP000053328"/>
    </source>
</evidence>
<organism evidence="2 3">
    <name type="scientific">Exophiala spinifera</name>
    <dbReference type="NCBI Taxonomy" id="91928"/>
    <lineage>
        <taxon>Eukaryota</taxon>
        <taxon>Fungi</taxon>
        <taxon>Dikarya</taxon>
        <taxon>Ascomycota</taxon>
        <taxon>Pezizomycotina</taxon>
        <taxon>Eurotiomycetes</taxon>
        <taxon>Chaetothyriomycetidae</taxon>
        <taxon>Chaetothyriales</taxon>
        <taxon>Herpotrichiellaceae</taxon>
        <taxon>Exophiala</taxon>
    </lineage>
</organism>
<dbReference type="AlphaFoldDB" id="A0A0D2B5J6"/>
<proteinExistence type="predicted"/>
<evidence type="ECO:0000256" key="1">
    <source>
        <dbReference type="SAM" id="MobiDB-lite"/>
    </source>
</evidence>
<dbReference type="Proteomes" id="UP000053328">
    <property type="component" value="Unassembled WGS sequence"/>
</dbReference>
<dbReference type="HOGENOM" id="CLU_595859_0_0_1"/>
<accession>A0A0D2B5J6</accession>
<protein>
    <submittedName>
        <fullName evidence="2">Uncharacterized protein</fullName>
    </submittedName>
</protein>
<feature type="compositionally biased region" description="Basic and acidic residues" evidence="1">
    <location>
        <begin position="180"/>
        <end position="211"/>
    </location>
</feature>
<reference evidence="2 3" key="1">
    <citation type="submission" date="2015-01" db="EMBL/GenBank/DDBJ databases">
        <title>The Genome Sequence of Exophiala spinifera CBS89968.</title>
        <authorList>
            <consortium name="The Broad Institute Genomics Platform"/>
            <person name="Cuomo C."/>
            <person name="de Hoog S."/>
            <person name="Gorbushina A."/>
            <person name="Stielow B."/>
            <person name="Teixiera M."/>
            <person name="Abouelleil A."/>
            <person name="Chapman S.B."/>
            <person name="Priest M."/>
            <person name="Young S.K."/>
            <person name="Wortman J."/>
            <person name="Nusbaum C."/>
            <person name="Birren B."/>
        </authorList>
    </citation>
    <scope>NUCLEOTIDE SEQUENCE [LARGE SCALE GENOMIC DNA]</scope>
    <source>
        <strain evidence="2 3">CBS 89968</strain>
    </source>
</reference>
<dbReference type="VEuPathDB" id="FungiDB:PV08_06979"/>
<gene>
    <name evidence="2" type="ORF">PV08_06979</name>
</gene>
<dbReference type="EMBL" id="KN847496">
    <property type="protein sequence ID" value="KIW14198.1"/>
    <property type="molecule type" value="Genomic_DNA"/>
</dbReference>
<sequence>MPRLAARSEPDSDKPWSPPPYLQDASYAQLSDVLQLKEYNRIRDAAKNAPKVIRGYTLVFEMPKASHWDSLSPEQKFKEKRGKYGDLCFVFEEDPVSVRNRIGRIRVGKGHYYTSFEAWDAENFEVQFYATMNLLEHGLGMELGDFLKLHESLGQSVAHEYSLEDKVENTVSGQPKKRKADSGLEPAERRTKARIEEQRECTPEGHIEDSEVLDRQQIHPDHIADLPDLVCQQHRQVHVVTPPALVSQQSPQLHSKTPQVLVKQPPMLPLASQEHPPAKPFTTILRTPFGARLQREAALPPDSEVLRRRKKMCAVYGQGLMDAHQLDQRHIENFNRRMHHVVRSVYSLSQQRCDRDGNKYDASKLAMYLCEQLNLDLDRLPIYAERKAKIAHDWTNIYIIFITEAIISFHQQLAQQGRPLETRQRARTEAVNDLSERASKPFLSALQSLATKVMANEVF</sequence>
<dbReference type="OrthoDB" id="4118358at2759"/>
<evidence type="ECO:0000313" key="2">
    <source>
        <dbReference type="EMBL" id="KIW14198.1"/>
    </source>
</evidence>
<dbReference type="RefSeq" id="XP_016234414.1">
    <property type="nucleotide sequence ID" value="XM_016381312.1"/>
</dbReference>
<keyword evidence="3" id="KW-1185">Reference proteome</keyword>
<dbReference type="GeneID" id="27334062"/>